<dbReference type="Proteomes" id="UP000070449">
    <property type="component" value="Unassembled WGS sequence"/>
</dbReference>
<dbReference type="GO" id="GO:0022625">
    <property type="term" value="C:cytosolic large ribosomal subunit"/>
    <property type="evidence" value="ECO:0007669"/>
    <property type="project" value="TreeGrafter"/>
</dbReference>
<comment type="similarity">
    <text evidence="1 5 6">Belongs to the bacterial ribosomal protein bL19 family.</text>
</comment>
<dbReference type="GO" id="GO:0006412">
    <property type="term" value="P:translation"/>
    <property type="evidence" value="ECO:0007669"/>
    <property type="project" value="UniProtKB-UniRule"/>
</dbReference>
<sequence>MGNLLTIEQSYVKQTPHFEVGDTIAVHNIVREGDKKRIQIFKGIVLAIKGDGLGRTFTVRKISNGIGVEKIFPLHSPNISKIEVLKSGKVRSSKIYYMRKRVGKKALKVSEGEMYSEELTQEEPVAENDEPANDQQEAIEDSKADDKA</sequence>
<dbReference type="STRING" id="1617427.UZ20_WS6002000631"/>
<keyword evidence="2 5" id="KW-0689">Ribosomal protein</keyword>
<dbReference type="PANTHER" id="PTHR15680">
    <property type="entry name" value="RIBOSOMAL PROTEIN L19"/>
    <property type="match status" value="1"/>
</dbReference>
<evidence type="ECO:0000256" key="2">
    <source>
        <dbReference type="ARBA" id="ARBA00022980"/>
    </source>
</evidence>
<evidence type="ECO:0000313" key="8">
    <source>
        <dbReference type="EMBL" id="KXK09322.1"/>
    </source>
</evidence>
<evidence type="ECO:0000256" key="1">
    <source>
        <dbReference type="ARBA" id="ARBA00005781"/>
    </source>
</evidence>
<feature type="compositionally biased region" description="Acidic residues" evidence="7">
    <location>
        <begin position="114"/>
        <end position="132"/>
    </location>
</feature>
<dbReference type="AlphaFoldDB" id="A0A136KIT2"/>
<dbReference type="Gene3D" id="2.30.30.790">
    <property type="match status" value="1"/>
</dbReference>
<dbReference type="GO" id="GO:0003735">
    <property type="term" value="F:structural constituent of ribosome"/>
    <property type="evidence" value="ECO:0007669"/>
    <property type="project" value="InterPro"/>
</dbReference>
<gene>
    <name evidence="5 8" type="primary">rplS</name>
    <name evidence="8" type="ORF">UZ20_WS6002000631</name>
</gene>
<dbReference type="NCBIfam" id="TIGR01024">
    <property type="entry name" value="rplS_bact"/>
    <property type="match status" value="1"/>
</dbReference>
<evidence type="ECO:0000256" key="5">
    <source>
        <dbReference type="HAMAP-Rule" id="MF_00402"/>
    </source>
</evidence>
<name>A0A136KIT2_9BACT</name>
<dbReference type="InterPro" id="IPR008991">
    <property type="entry name" value="Translation_prot_SH3-like_sf"/>
</dbReference>
<dbReference type="PRINTS" id="PR00061">
    <property type="entry name" value="RIBOSOMALL19"/>
</dbReference>
<evidence type="ECO:0000256" key="4">
    <source>
        <dbReference type="ARBA" id="ARBA00035171"/>
    </source>
</evidence>
<dbReference type="Pfam" id="PF01245">
    <property type="entry name" value="Ribosomal_L19"/>
    <property type="match status" value="1"/>
</dbReference>
<feature type="region of interest" description="Disordered" evidence="7">
    <location>
        <begin position="111"/>
        <end position="148"/>
    </location>
</feature>
<dbReference type="SUPFAM" id="SSF50104">
    <property type="entry name" value="Translation proteins SH3-like domain"/>
    <property type="match status" value="1"/>
</dbReference>
<dbReference type="InterPro" id="IPR001857">
    <property type="entry name" value="Ribosomal_bL19"/>
</dbReference>
<comment type="function">
    <text evidence="5 6">This protein is located at the 30S-50S ribosomal subunit interface and may play a role in the structure and function of the aminoacyl-tRNA binding site.</text>
</comment>
<evidence type="ECO:0000313" key="9">
    <source>
        <dbReference type="Proteomes" id="UP000070449"/>
    </source>
</evidence>
<evidence type="ECO:0000256" key="7">
    <source>
        <dbReference type="SAM" id="MobiDB-lite"/>
    </source>
</evidence>
<organism evidence="8 9">
    <name type="scientific">candidate division WS6 bacterium OLB21</name>
    <dbReference type="NCBI Taxonomy" id="1617427"/>
    <lineage>
        <taxon>Bacteria</taxon>
        <taxon>Candidatus Dojkabacteria</taxon>
    </lineage>
</organism>
<dbReference type="HAMAP" id="MF_00402">
    <property type="entry name" value="Ribosomal_bL19"/>
    <property type="match status" value="1"/>
</dbReference>
<keyword evidence="3 5" id="KW-0687">Ribonucleoprotein</keyword>
<comment type="caution">
    <text evidence="8">The sequence shown here is derived from an EMBL/GenBank/DDBJ whole genome shotgun (WGS) entry which is preliminary data.</text>
</comment>
<dbReference type="InterPro" id="IPR038657">
    <property type="entry name" value="Ribosomal_bL19_sf"/>
</dbReference>
<proteinExistence type="inferred from homology"/>
<evidence type="ECO:0000256" key="6">
    <source>
        <dbReference type="RuleBase" id="RU000559"/>
    </source>
</evidence>
<dbReference type="PATRIC" id="fig|1617427.3.peg.655"/>
<reference evidence="8 9" key="1">
    <citation type="submission" date="2015-02" db="EMBL/GenBank/DDBJ databases">
        <title>Improved understanding of the partial-nitritation anammox process through 23 genomes representing the majority of the microbial community.</title>
        <authorList>
            <person name="Speth D.R."/>
            <person name="In T Zandt M."/>
            <person name="Guerrero Cruz S."/>
            <person name="Jetten M.S."/>
            <person name="Dutilh B.E."/>
        </authorList>
    </citation>
    <scope>NUCLEOTIDE SEQUENCE [LARGE SCALE GENOMIC DNA]</scope>
    <source>
        <strain evidence="8">OLB21</strain>
    </source>
</reference>
<evidence type="ECO:0000256" key="3">
    <source>
        <dbReference type="ARBA" id="ARBA00023274"/>
    </source>
</evidence>
<dbReference type="PANTHER" id="PTHR15680:SF9">
    <property type="entry name" value="LARGE RIBOSOMAL SUBUNIT PROTEIN BL19M"/>
    <property type="match status" value="1"/>
</dbReference>
<protein>
    <recommendedName>
        <fullName evidence="4 5">Large ribosomal subunit protein bL19</fullName>
    </recommendedName>
</protein>
<dbReference type="EMBL" id="JYPD01000019">
    <property type="protein sequence ID" value="KXK09322.1"/>
    <property type="molecule type" value="Genomic_DNA"/>
</dbReference>
<accession>A0A136KIT2</accession>